<keyword evidence="1" id="KW-0449">Lipoprotein</keyword>
<proteinExistence type="predicted"/>
<dbReference type="Proteomes" id="UP000491168">
    <property type="component" value="Unassembled WGS sequence"/>
</dbReference>
<dbReference type="EMBL" id="CZBL01000018">
    <property type="protein sequence ID" value="CUQ48882.1"/>
    <property type="molecule type" value="Genomic_DNA"/>
</dbReference>
<protein>
    <submittedName>
        <fullName evidence="1 2">Lipoprotein</fullName>
    </submittedName>
</protein>
<dbReference type="Proteomes" id="UP000095725">
    <property type="component" value="Unassembled WGS sequence"/>
</dbReference>
<dbReference type="InterPro" id="IPR041662">
    <property type="entry name" value="SusD-like_2"/>
</dbReference>
<gene>
    <name evidence="1" type="ORF">ERS852558_03767</name>
    <name evidence="2" type="ORF">F2Y35_10320</name>
</gene>
<evidence type="ECO:0000313" key="3">
    <source>
        <dbReference type="Proteomes" id="UP000095725"/>
    </source>
</evidence>
<reference evidence="2 4" key="2">
    <citation type="journal article" date="2019" name="Nat. Med.">
        <title>A library of human gut bacterial isolates paired with longitudinal multiomics data enables mechanistic microbiome research.</title>
        <authorList>
            <person name="Poyet M."/>
            <person name="Groussin M."/>
            <person name="Gibbons S.M."/>
            <person name="Avila-Pacheco J."/>
            <person name="Jiang X."/>
            <person name="Kearney S.M."/>
            <person name="Perrotta A.R."/>
            <person name="Berdy B."/>
            <person name="Zhao S."/>
            <person name="Lieberman T.D."/>
            <person name="Swanson P.K."/>
            <person name="Smith M."/>
            <person name="Roesemann S."/>
            <person name="Alexander J.E."/>
            <person name="Rich S.A."/>
            <person name="Livny J."/>
            <person name="Vlamakis H."/>
            <person name="Clish C."/>
            <person name="Bullock K."/>
            <person name="Deik A."/>
            <person name="Scott J."/>
            <person name="Pierce K.A."/>
            <person name="Xavier R.J."/>
            <person name="Alm E.J."/>
        </authorList>
    </citation>
    <scope>NUCLEOTIDE SEQUENCE [LARGE SCALE GENOMIC DNA]</scope>
    <source>
        <strain evidence="2 4">BIOML-A21</strain>
    </source>
</reference>
<evidence type="ECO:0000313" key="1">
    <source>
        <dbReference type="EMBL" id="CUQ48882.1"/>
    </source>
</evidence>
<dbReference type="AlphaFoldDB" id="A0A174WP45"/>
<reference evidence="1 3" key="1">
    <citation type="submission" date="2015-09" db="EMBL/GenBank/DDBJ databases">
        <authorList>
            <consortium name="Pathogen Informatics"/>
        </authorList>
    </citation>
    <scope>NUCLEOTIDE SEQUENCE [LARGE SCALE GENOMIC DNA]</scope>
    <source>
        <strain evidence="1 3">2789STDY5834946</strain>
    </source>
</reference>
<organism evidence="1 3">
    <name type="scientific">Bacteroides caccae</name>
    <dbReference type="NCBI Taxonomy" id="47678"/>
    <lineage>
        <taxon>Bacteria</taxon>
        <taxon>Pseudomonadati</taxon>
        <taxon>Bacteroidota</taxon>
        <taxon>Bacteroidia</taxon>
        <taxon>Bacteroidales</taxon>
        <taxon>Bacteroidaceae</taxon>
        <taxon>Bacteroides</taxon>
    </lineage>
</organism>
<dbReference type="EMBL" id="VVYF01000009">
    <property type="protein sequence ID" value="KAA5491763.1"/>
    <property type="molecule type" value="Genomic_DNA"/>
</dbReference>
<name>A0A174WP45_9BACE</name>
<dbReference type="Gene3D" id="1.25.40.390">
    <property type="match status" value="1"/>
</dbReference>
<sequence>MKAIKYIASLLAGITLFSCDNFEDINTNPDSVTKVSPKLLATGAIVGLMKPSQKKDFVYNQMTCKYIGWSEALEGTQYNNFGRESFSGYTSLTNYKLMAELTDKDETMNEDKRNAYKGLALFLKAYRLFEYTLNVGDIPYEGILEGKEGNLTVAYNTQEDVFKFLLNDLDKAHEYFQNANQTTFNGDPIFGGKVEQWHRVSNALELRVLINLSKKINSTDINIKSKFNEVLDRNLLLRSNADNLQITFSTKEGQLYPFNESLHSYKQYVMISGLVIDALKANEDYRLFYYANPSEGKLNSGSQENDWDAYIGIDPSDPIDELKLIADQTKEFCQFNNRYTSYEPGEPYIRIGYAEQNFILAEAALRTWITGDAAEYYKKGIEASMKFVADNTPDAQKYHHGRKMTSDIIAQTLAKPGIQLNGTFEEDLKKIITQKYLANFMQSPYQAYYDYRRTGYPEFPINPLTNQNPNEPTKMPVRWLYPSAEYDYNKANVEAAVQRQFNGSDEVNKLMWILQE</sequence>
<evidence type="ECO:0000313" key="4">
    <source>
        <dbReference type="Proteomes" id="UP000491168"/>
    </source>
</evidence>
<dbReference type="RefSeq" id="WP_055256749.1">
    <property type="nucleotide sequence ID" value="NZ_CP081920.1"/>
</dbReference>
<accession>A0A174WP45</accession>
<dbReference type="Pfam" id="PF12771">
    <property type="entry name" value="SusD-like_2"/>
    <property type="match status" value="1"/>
</dbReference>
<evidence type="ECO:0000313" key="2">
    <source>
        <dbReference type="EMBL" id="KAA5491763.1"/>
    </source>
</evidence>
<dbReference type="PROSITE" id="PS51257">
    <property type="entry name" value="PROKAR_LIPOPROTEIN"/>
    <property type="match status" value="1"/>
</dbReference>
<dbReference type="InterPro" id="IPR011990">
    <property type="entry name" value="TPR-like_helical_dom_sf"/>
</dbReference>
<dbReference type="SUPFAM" id="SSF48452">
    <property type="entry name" value="TPR-like"/>
    <property type="match status" value="1"/>
</dbReference>